<evidence type="ECO:0000313" key="1">
    <source>
        <dbReference type="EMBL" id="WVZ54266.1"/>
    </source>
</evidence>
<dbReference type="AlphaFoldDB" id="A0AAQ3PQ33"/>
<reference evidence="1 2" key="1">
    <citation type="submission" date="2024-02" db="EMBL/GenBank/DDBJ databases">
        <title>High-quality chromosome-scale genome assembly of Pensacola bahiagrass (Paspalum notatum Flugge var. saurae).</title>
        <authorList>
            <person name="Vega J.M."/>
            <person name="Podio M."/>
            <person name="Orjuela J."/>
            <person name="Siena L.A."/>
            <person name="Pessino S.C."/>
            <person name="Combes M.C."/>
            <person name="Mariac C."/>
            <person name="Albertini E."/>
            <person name="Pupilli F."/>
            <person name="Ortiz J.P.A."/>
            <person name="Leblanc O."/>
        </authorList>
    </citation>
    <scope>NUCLEOTIDE SEQUENCE [LARGE SCALE GENOMIC DNA]</scope>
    <source>
        <strain evidence="1">R1</strain>
        <tissue evidence="1">Leaf</tissue>
    </source>
</reference>
<evidence type="ECO:0000313" key="2">
    <source>
        <dbReference type="Proteomes" id="UP001341281"/>
    </source>
</evidence>
<gene>
    <name evidence="1" type="ORF">U9M48_005091</name>
</gene>
<organism evidence="1 2">
    <name type="scientific">Paspalum notatum var. saurae</name>
    <dbReference type="NCBI Taxonomy" id="547442"/>
    <lineage>
        <taxon>Eukaryota</taxon>
        <taxon>Viridiplantae</taxon>
        <taxon>Streptophyta</taxon>
        <taxon>Embryophyta</taxon>
        <taxon>Tracheophyta</taxon>
        <taxon>Spermatophyta</taxon>
        <taxon>Magnoliopsida</taxon>
        <taxon>Liliopsida</taxon>
        <taxon>Poales</taxon>
        <taxon>Poaceae</taxon>
        <taxon>PACMAD clade</taxon>
        <taxon>Panicoideae</taxon>
        <taxon>Andropogonodae</taxon>
        <taxon>Paspaleae</taxon>
        <taxon>Paspalinae</taxon>
        <taxon>Paspalum</taxon>
    </lineage>
</organism>
<keyword evidence="2" id="KW-1185">Reference proteome</keyword>
<dbReference type="EMBL" id="CP144745">
    <property type="protein sequence ID" value="WVZ54266.1"/>
    <property type="molecule type" value="Genomic_DNA"/>
</dbReference>
<accession>A0AAQ3PQ33</accession>
<dbReference type="Proteomes" id="UP001341281">
    <property type="component" value="Chromosome 01"/>
</dbReference>
<proteinExistence type="predicted"/>
<sequence length="79" mass="8545">MSSTEQGLCGGRLSPGEATARPAIEKACFFKVTLCMRSNTRWDDFVKLNDVMEGETHACTAARRTADTGVESSWSAMAP</sequence>
<protein>
    <submittedName>
        <fullName evidence="1">Uncharacterized protein</fullName>
    </submittedName>
</protein>
<name>A0AAQ3PQ33_PASNO</name>